<evidence type="ECO:0000313" key="3">
    <source>
        <dbReference type="Proteomes" id="UP001049176"/>
    </source>
</evidence>
<name>A0A9P7RLI0_9AGAR</name>
<organism evidence="2 3">
    <name type="scientific">Marasmius oreades</name>
    <name type="common">fairy-ring Marasmius</name>
    <dbReference type="NCBI Taxonomy" id="181124"/>
    <lineage>
        <taxon>Eukaryota</taxon>
        <taxon>Fungi</taxon>
        <taxon>Dikarya</taxon>
        <taxon>Basidiomycota</taxon>
        <taxon>Agaricomycotina</taxon>
        <taxon>Agaricomycetes</taxon>
        <taxon>Agaricomycetidae</taxon>
        <taxon>Agaricales</taxon>
        <taxon>Marasmiineae</taxon>
        <taxon>Marasmiaceae</taxon>
        <taxon>Marasmius</taxon>
    </lineage>
</organism>
<dbReference type="RefSeq" id="XP_043002023.1">
    <property type="nucleotide sequence ID" value="XM_043160067.1"/>
</dbReference>
<feature type="compositionally biased region" description="Polar residues" evidence="1">
    <location>
        <begin position="74"/>
        <end position="107"/>
    </location>
</feature>
<sequence>MPTAPSAHQPPSSATSGDWNHDMIPPFSHFDPESVVNDPPQYHPQRYQQWIDTYALQQQQQQQQEQQQQQQQQPGASYSPYNNRQSQSQHQFTFSNPLPGYNTTTTLAPHAYSAPSSDGYGYHPGSDVHPPTQNHSQSQGSVYQNVQHYPSEIPGVAGSSNASSHGHSPPQWSDETGVFDVNSTTTATRSTSMHPSPSPSYGATASRSQQRQQQFHQNPNPSSNNAFIRSAPSSAPIRNTGKRKRTSRRSPLPPIGAAKRVRERDYSDDESDDDDCFGISVGMGGLTGVSGTLSGKRGKGARLPGACTHCKKLKVSRSDLLPLPHSGRCEQT</sequence>
<evidence type="ECO:0000313" key="2">
    <source>
        <dbReference type="EMBL" id="KAG7085552.1"/>
    </source>
</evidence>
<gene>
    <name evidence="2" type="ORF">E1B28_003109</name>
</gene>
<dbReference type="Proteomes" id="UP001049176">
    <property type="component" value="Chromosome 11"/>
</dbReference>
<feature type="compositionally biased region" description="Polar residues" evidence="1">
    <location>
        <begin position="215"/>
        <end position="237"/>
    </location>
</feature>
<dbReference type="AlphaFoldDB" id="A0A9P7RLI0"/>
<comment type="caution">
    <text evidence="2">The sequence shown here is derived from an EMBL/GenBank/DDBJ whole genome shotgun (WGS) entry which is preliminary data.</text>
</comment>
<feature type="compositionally biased region" description="Polar residues" evidence="1">
    <location>
        <begin position="9"/>
        <end position="18"/>
    </location>
</feature>
<feature type="compositionally biased region" description="Low complexity" evidence="1">
    <location>
        <begin position="157"/>
        <end position="170"/>
    </location>
</feature>
<proteinExistence type="predicted"/>
<dbReference type="OrthoDB" id="39175at2759"/>
<protein>
    <submittedName>
        <fullName evidence="2">Uncharacterized protein</fullName>
    </submittedName>
</protein>
<feature type="region of interest" description="Disordered" evidence="1">
    <location>
        <begin position="1"/>
        <end position="273"/>
    </location>
</feature>
<dbReference type="EMBL" id="CM032191">
    <property type="protein sequence ID" value="KAG7085552.1"/>
    <property type="molecule type" value="Genomic_DNA"/>
</dbReference>
<reference evidence="2" key="1">
    <citation type="journal article" date="2021" name="Genome Biol. Evol.">
        <title>The assembled and annotated genome of the fairy-ring fungus Marasmius oreades.</title>
        <authorList>
            <person name="Hiltunen M."/>
            <person name="Ament-Velasquez S.L."/>
            <person name="Johannesson H."/>
        </authorList>
    </citation>
    <scope>NUCLEOTIDE SEQUENCE</scope>
    <source>
        <strain evidence="2">03SP1</strain>
    </source>
</reference>
<dbReference type="KEGG" id="more:E1B28_003109"/>
<feature type="compositionally biased region" description="Polar residues" evidence="1">
    <location>
        <begin position="131"/>
        <end position="148"/>
    </location>
</feature>
<evidence type="ECO:0000256" key="1">
    <source>
        <dbReference type="SAM" id="MobiDB-lite"/>
    </source>
</evidence>
<feature type="compositionally biased region" description="Low complexity" evidence="1">
    <location>
        <begin position="57"/>
        <end position="73"/>
    </location>
</feature>
<feature type="compositionally biased region" description="Polar residues" evidence="1">
    <location>
        <begin position="181"/>
        <end position="205"/>
    </location>
</feature>
<keyword evidence="3" id="KW-1185">Reference proteome</keyword>
<accession>A0A9P7RLI0</accession>
<dbReference type="GeneID" id="66072185"/>